<dbReference type="Gene3D" id="1.10.10.1150">
    <property type="entry name" value="Coenzyme PQQ synthesis protein D (PqqD)"/>
    <property type="match status" value="1"/>
</dbReference>
<keyword evidence="1" id="KW-0614">Plasmid</keyword>
<accession>A0ABY4HIG1</accession>
<dbReference type="InterPro" id="IPR041881">
    <property type="entry name" value="PqqD_sf"/>
</dbReference>
<protein>
    <submittedName>
        <fullName evidence="1">PqqD family protein</fullName>
    </submittedName>
</protein>
<gene>
    <name evidence="1" type="ORF">MUO15_21120</name>
</gene>
<name>A0ABY4HIG1_9BACI</name>
<organism evidence="1 2">
    <name type="scientific">Halobacillus amylolyticus</name>
    <dbReference type="NCBI Taxonomy" id="2932259"/>
    <lineage>
        <taxon>Bacteria</taxon>
        <taxon>Bacillati</taxon>
        <taxon>Bacillota</taxon>
        <taxon>Bacilli</taxon>
        <taxon>Bacillales</taxon>
        <taxon>Bacillaceae</taxon>
        <taxon>Halobacillus</taxon>
    </lineage>
</organism>
<dbReference type="Pfam" id="PF05402">
    <property type="entry name" value="PqqD"/>
    <property type="match status" value="1"/>
</dbReference>
<dbReference type="Proteomes" id="UP000830326">
    <property type="component" value="Plasmid unnamed1"/>
</dbReference>
<reference evidence="1" key="1">
    <citation type="submission" date="2022-04" db="EMBL/GenBank/DDBJ databases">
        <title>Halobacillus sp. isolated from saltern.</title>
        <authorList>
            <person name="Won M."/>
            <person name="Lee C.-M."/>
            <person name="Woen H.-Y."/>
            <person name="Kwon S.-W."/>
        </authorList>
    </citation>
    <scope>NUCLEOTIDE SEQUENCE</scope>
    <source>
        <strain evidence="1">SSHM10-5</strain>
        <plasmid evidence="1">unnamed1</plasmid>
    </source>
</reference>
<dbReference type="RefSeq" id="WP_245036340.1">
    <property type="nucleotide sequence ID" value="NZ_CP095076.1"/>
</dbReference>
<sequence>MYTIKEDVYVTDISEEQSIIFDYNNSMYYSLDNFSKFIWSLIDENDVCNINDIIVSALNKFDVSEDVLRNDVQQFLDSLIKAELVMETNEKK</sequence>
<geneLocation type="plasmid" evidence="1 2">
    <name>unnamed1</name>
</geneLocation>
<evidence type="ECO:0000313" key="1">
    <source>
        <dbReference type="EMBL" id="UOR14187.1"/>
    </source>
</evidence>
<keyword evidence="2" id="KW-1185">Reference proteome</keyword>
<proteinExistence type="predicted"/>
<evidence type="ECO:0000313" key="2">
    <source>
        <dbReference type="Proteomes" id="UP000830326"/>
    </source>
</evidence>
<dbReference type="EMBL" id="CP095076">
    <property type="protein sequence ID" value="UOR14187.1"/>
    <property type="molecule type" value="Genomic_DNA"/>
</dbReference>
<dbReference type="InterPro" id="IPR008792">
    <property type="entry name" value="PQQD"/>
</dbReference>